<organism evidence="1 2">
    <name type="scientific">Nanobdella aerobiophila</name>
    <dbReference type="NCBI Taxonomy" id="2586965"/>
    <lineage>
        <taxon>Archaea</taxon>
        <taxon>Nanobdellota</taxon>
        <taxon>Nanobdellia</taxon>
        <taxon>Nanobdellales</taxon>
        <taxon>Nanobdellaceae</taxon>
        <taxon>Nanobdella</taxon>
    </lineage>
</organism>
<name>A0A915WST8_9ARCH</name>
<sequence length="55" mass="6329">MDYYGDSAYVDDNQNIYNFLTPYYIYISSTCSPDENSYSWIAIGNSNNPNIKILS</sequence>
<dbReference type="EMBL" id="AP019769">
    <property type="protein sequence ID" value="BBL45552.1"/>
    <property type="molecule type" value="Genomic_DNA"/>
</dbReference>
<gene>
    <name evidence="1" type="ORF">MJ1_0388</name>
</gene>
<keyword evidence="2" id="KW-1185">Reference proteome</keyword>
<dbReference type="RefSeq" id="WP_258392871.1">
    <property type="nucleotide sequence ID" value="NZ_AP019769.1"/>
</dbReference>
<evidence type="ECO:0000313" key="2">
    <source>
        <dbReference type="Proteomes" id="UP001055553"/>
    </source>
</evidence>
<dbReference type="Proteomes" id="UP001055553">
    <property type="component" value="Chromosome"/>
</dbReference>
<reference evidence="2" key="1">
    <citation type="journal article" date="2022" name="Int. J. Syst. Evol. Microbiol.">
        <title>Nanobdella aerobiophila gen. nov., sp. nov., a thermoacidophilic, obligate ectosymbiotic archaeon, and proposal of Nanobdellaceae fam. nov., Nanobdellales ord. nov. and Nanobdellia class. nov.</title>
        <authorList>
            <person name="Kato S."/>
            <person name="Ogasawara A."/>
            <person name="Itoh T."/>
            <person name="Sakai H.D."/>
            <person name="Shimizu M."/>
            <person name="Yuki M."/>
            <person name="Kaneko M."/>
            <person name="Takashina T."/>
            <person name="Ohkuma M."/>
        </authorList>
    </citation>
    <scope>NUCLEOTIDE SEQUENCE [LARGE SCALE GENOMIC DNA]</scope>
    <source>
        <strain evidence="2">MJ1</strain>
    </source>
</reference>
<dbReference type="KEGG" id="naer:MJ1_0388"/>
<dbReference type="AlphaFoldDB" id="A0A915WST8"/>
<accession>A0A915WST8</accession>
<protein>
    <submittedName>
        <fullName evidence="1">Uncharacterized protein</fullName>
    </submittedName>
</protein>
<proteinExistence type="predicted"/>
<dbReference type="GeneID" id="74568335"/>
<evidence type="ECO:0000313" key="1">
    <source>
        <dbReference type="EMBL" id="BBL45552.1"/>
    </source>
</evidence>